<dbReference type="EMBL" id="CACRZD030000009">
    <property type="protein sequence ID" value="CAA6665267.1"/>
    <property type="molecule type" value="Genomic_DNA"/>
</dbReference>
<keyword evidence="3" id="KW-1185">Reference proteome</keyword>
<dbReference type="Proteomes" id="UP001189122">
    <property type="component" value="Unassembled WGS sequence"/>
</dbReference>
<dbReference type="AlphaFoldDB" id="A0A7I8J4V7"/>
<sequence>MKYVYLDSYDTLPIIISSLLTAEQEKKLVSTLKQYKLAIGWTLLDIPVISPEVMYNMSSWCKHLQERCNATPTNSRGRNFDLWRTDFMTPISSSTGYEYILLATMQGNIIFFKHRNFKSYTMKLMRTLAFTKPNSKLFKKRI</sequence>
<protein>
    <submittedName>
        <fullName evidence="1">Uncharacterized protein</fullName>
    </submittedName>
</protein>
<dbReference type="EMBL" id="CACRZD030000018">
    <property type="protein sequence ID" value="CAA6673819.1"/>
    <property type="molecule type" value="Genomic_DNA"/>
</dbReference>
<gene>
    <name evidence="1" type="ORF">SI7747_09011656</name>
    <name evidence="2" type="ORF">SI7747_18020235</name>
</gene>
<reference evidence="1 3" key="1">
    <citation type="submission" date="2019-12" db="EMBL/GenBank/DDBJ databases">
        <authorList>
            <person name="Scholz U."/>
            <person name="Mascher M."/>
            <person name="Fiebig A."/>
        </authorList>
    </citation>
    <scope>NUCLEOTIDE SEQUENCE</scope>
</reference>
<evidence type="ECO:0000313" key="2">
    <source>
        <dbReference type="EMBL" id="CAA2634846.1"/>
    </source>
</evidence>
<accession>A0A7I8J4V7</accession>
<dbReference type="EMBL" id="LR743596">
    <property type="protein sequence ID" value="CAA2625935.1"/>
    <property type="molecule type" value="Genomic_DNA"/>
</dbReference>
<proteinExistence type="predicted"/>
<evidence type="ECO:0000313" key="3">
    <source>
        <dbReference type="Proteomes" id="UP001189122"/>
    </source>
</evidence>
<name>A0A7I8J4V7_SPIIN</name>
<dbReference type="EMBL" id="LR743605">
    <property type="protein sequence ID" value="CAA2634846.1"/>
    <property type="molecule type" value="Genomic_DNA"/>
</dbReference>
<organism evidence="1">
    <name type="scientific">Spirodela intermedia</name>
    <name type="common">Intermediate duckweed</name>
    <dbReference type="NCBI Taxonomy" id="51605"/>
    <lineage>
        <taxon>Eukaryota</taxon>
        <taxon>Viridiplantae</taxon>
        <taxon>Streptophyta</taxon>
        <taxon>Embryophyta</taxon>
        <taxon>Tracheophyta</taxon>
        <taxon>Spermatophyta</taxon>
        <taxon>Magnoliopsida</taxon>
        <taxon>Liliopsida</taxon>
        <taxon>Araceae</taxon>
        <taxon>Lemnoideae</taxon>
        <taxon>Spirodela</taxon>
    </lineage>
</organism>
<evidence type="ECO:0000313" key="1">
    <source>
        <dbReference type="EMBL" id="CAA2625935.1"/>
    </source>
</evidence>